<accession>A0A0G4FF97</accession>
<dbReference type="Pfam" id="PF13410">
    <property type="entry name" value="GST_C_2"/>
    <property type="match status" value="1"/>
</dbReference>
<dbReference type="PANTHER" id="PTHR43968">
    <property type="match status" value="1"/>
</dbReference>
<dbReference type="InterPro" id="IPR004045">
    <property type="entry name" value="Glutathione_S-Trfase_N"/>
</dbReference>
<proteinExistence type="predicted"/>
<gene>
    <name evidence="4" type="ORF">Cvel_16686</name>
</gene>
<dbReference type="PROSITE" id="PS50404">
    <property type="entry name" value="GST_NTER"/>
    <property type="match status" value="1"/>
</dbReference>
<evidence type="ECO:0000259" key="2">
    <source>
        <dbReference type="PROSITE" id="PS50404"/>
    </source>
</evidence>
<dbReference type="InterPro" id="IPR036249">
    <property type="entry name" value="Thioredoxin-like_sf"/>
</dbReference>
<dbReference type="GO" id="GO:0005737">
    <property type="term" value="C:cytoplasm"/>
    <property type="evidence" value="ECO:0007669"/>
    <property type="project" value="TreeGrafter"/>
</dbReference>
<name>A0A0G4FF97_9ALVE</name>
<feature type="transmembrane region" description="Helical" evidence="1">
    <location>
        <begin position="6"/>
        <end position="26"/>
    </location>
</feature>
<dbReference type="SFLD" id="SFLDS00019">
    <property type="entry name" value="Glutathione_Transferase_(cytos"/>
    <property type="match status" value="1"/>
</dbReference>
<evidence type="ECO:0000259" key="3">
    <source>
        <dbReference type="PROSITE" id="PS50405"/>
    </source>
</evidence>
<dbReference type="CDD" id="cd00570">
    <property type="entry name" value="GST_N_family"/>
    <property type="match status" value="1"/>
</dbReference>
<dbReference type="Gene3D" id="3.40.30.10">
    <property type="entry name" value="Glutaredoxin"/>
    <property type="match status" value="1"/>
</dbReference>
<dbReference type="InterPro" id="IPR010987">
    <property type="entry name" value="Glutathione-S-Trfase_C-like"/>
</dbReference>
<dbReference type="SFLD" id="SFLDG00358">
    <property type="entry name" value="Main_(cytGST)"/>
    <property type="match status" value="1"/>
</dbReference>
<evidence type="ECO:0008006" key="5">
    <source>
        <dbReference type="Google" id="ProtNLM"/>
    </source>
</evidence>
<feature type="domain" description="GST C-terminal" evidence="3">
    <location>
        <begin position="144"/>
        <end position="278"/>
    </location>
</feature>
<dbReference type="EMBL" id="CDMZ01000325">
    <property type="protein sequence ID" value="CEM11854.1"/>
    <property type="molecule type" value="Genomic_DNA"/>
</dbReference>
<dbReference type="VEuPathDB" id="CryptoDB:Cvel_16686"/>
<keyword evidence="1" id="KW-0812">Transmembrane</keyword>
<dbReference type="PhylomeDB" id="A0A0G4FF97"/>
<dbReference type="AlphaFoldDB" id="A0A0G4FF97"/>
<dbReference type="SUPFAM" id="SSF52833">
    <property type="entry name" value="Thioredoxin-like"/>
    <property type="match status" value="1"/>
</dbReference>
<dbReference type="InterPro" id="IPR040079">
    <property type="entry name" value="Glutathione_S-Trfase"/>
</dbReference>
<dbReference type="Gene3D" id="1.20.1050.10">
    <property type="match status" value="1"/>
</dbReference>
<dbReference type="PROSITE" id="PS50405">
    <property type="entry name" value="GST_CTER"/>
    <property type="match status" value="1"/>
</dbReference>
<keyword evidence="1" id="KW-0472">Membrane</keyword>
<dbReference type="PANTHER" id="PTHR43968:SF6">
    <property type="entry name" value="GLUTATHIONE S-TRANSFERASE OMEGA"/>
    <property type="match status" value="1"/>
</dbReference>
<keyword evidence="1" id="KW-1133">Transmembrane helix</keyword>
<protein>
    <recommendedName>
        <fullName evidence="5">GST N-terminal domain-containing protein</fullName>
    </recommendedName>
</protein>
<dbReference type="Pfam" id="PF13409">
    <property type="entry name" value="GST_N_2"/>
    <property type="match status" value="1"/>
</dbReference>
<feature type="domain" description="GST N-terminal" evidence="2">
    <location>
        <begin position="50"/>
        <end position="136"/>
    </location>
</feature>
<dbReference type="SUPFAM" id="SSF47616">
    <property type="entry name" value="GST C-terminal domain-like"/>
    <property type="match status" value="1"/>
</dbReference>
<dbReference type="InterPro" id="IPR036282">
    <property type="entry name" value="Glutathione-S-Trfase_C_sf"/>
</dbReference>
<evidence type="ECO:0000313" key="4">
    <source>
        <dbReference type="EMBL" id="CEM11854.1"/>
    </source>
</evidence>
<dbReference type="InterPro" id="IPR050983">
    <property type="entry name" value="GST_Omega/HSP26"/>
</dbReference>
<evidence type="ECO:0000256" key="1">
    <source>
        <dbReference type="SAM" id="Phobius"/>
    </source>
</evidence>
<sequence length="294" mass="32896">MVPRQIYVFVFTVLMLNLVPVSCFSLSRLFLRPPSNSLSLLMMSTGSASAPYTLYVSETCPYAQRSLIAANLVKEKTGTEFDVKMVKLGEDNKQPWFLALNPLGKVPVLKDERSGVSIYESLVVNEFIADACDSDRTAGLTSASPMERANMRIRITRVDTLARAFFTFLSASPDLPEIESNALLEKIFEELVVFEHHLKESGGKFMGGSCPDLCDCALFPFIERMNAVLPGLRAVDFPGRLKAEFPFFSKWMDSMRELPAVKSTCLSPEVFVELYKKFLSIDYFKKVGMADKKG</sequence>
<reference evidence="4" key="1">
    <citation type="submission" date="2014-11" db="EMBL/GenBank/DDBJ databases">
        <authorList>
            <person name="Otto D Thomas"/>
            <person name="Naeem Raeece"/>
        </authorList>
    </citation>
    <scope>NUCLEOTIDE SEQUENCE</scope>
</reference>
<organism evidence="4">
    <name type="scientific">Chromera velia CCMP2878</name>
    <dbReference type="NCBI Taxonomy" id="1169474"/>
    <lineage>
        <taxon>Eukaryota</taxon>
        <taxon>Sar</taxon>
        <taxon>Alveolata</taxon>
        <taxon>Colpodellida</taxon>
        <taxon>Chromeraceae</taxon>
        <taxon>Chromera</taxon>
    </lineage>
</organism>